<dbReference type="PANTHER" id="PTHR21337">
    <property type="entry name" value="PHOSPHO-2-DEHYDRO-3-DEOXYHEPTONATE ALDOLASE 1, 2"/>
    <property type="match status" value="1"/>
</dbReference>
<comment type="pathway">
    <text evidence="1 8">Metabolic intermediate biosynthesis; chorismate biosynthesis; chorismate from D-erythrose 4-phosphate and phosphoenolpyruvate: step 1/7.</text>
</comment>
<keyword evidence="8" id="KW-0150">Chloroplast</keyword>
<reference evidence="9" key="3">
    <citation type="submission" date="2020-12" db="UniProtKB">
        <authorList>
            <consortium name="EnsemblPlants"/>
        </authorList>
    </citation>
    <scope>IDENTIFICATION</scope>
</reference>
<dbReference type="FunFam" id="3.20.20.70:FF:000128">
    <property type="entry name" value="Phospho-2-dehydro-3-deoxyheptonate aldolase"/>
    <property type="match status" value="1"/>
</dbReference>
<keyword evidence="7" id="KW-0464">Manganese</keyword>
<feature type="binding site" evidence="7">
    <location>
        <position position="217"/>
    </location>
    <ligand>
        <name>Mn(2+)</name>
        <dbReference type="ChEBI" id="CHEBI:29035"/>
    </ligand>
</feature>
<comment type="subcellular location">
    <subcellularLocation>
        <location evidence="8">Plastid</location>
        <location evidence="8">Chloroplast</location>
    </subcellularLocation>
</comment>
<feature type="binding site" evidence="7">
    <location>
        <position position="573"/>
    </location>
    <ligand>
        <name>Mn(2+)</name>
        <dbReference type="ChEBI" id="CHEBI:29035"/>
    </ligand>
</feature>
<name>A0A7I4C359_PHYPA</name>
<dbReference type="UniPathway" id="UPA00053">
    <property type="reaction ID" value="UER00084"/>
</dbReference>
<keyword evidence="8" id="KW-0809">Transit peptide</keyword>
<proteinExistence type="inferred from homology"/>
<dbReference type="GO" id="GO:0008652">
    <property type="term" value="P:amino acid biosynthetic process"/>
    <property type="evidence" value="ECO:0007669"/>
    <property type="project" value="UniProtKB-KW"/>
</dbReference>
<keyword evidence="8" id="KW-0934">Plastid</keyword>
<sequence>MINCDAAVGLHNRFCAVDNLDVKLFVFMYSFTQRNSDERAVVKVLISVIGLSVLCLKENSIVIVQVAAQIDFTLPQTSFAMALVSRSLVTPRVESLSSIHSGTNKTPSLKRNKHIGATLTNGGINASIAKAVQAVESLKANVTKEELPGTKGWTPTSWRNKVALQQPNYPDAEKLAEVEKVLRDYPPLVFAGEARSLEERLGEAALGNAFLLQGGDCAESFKEFNANNIRDTFRVLLQMGAVLMFGGQMPVVKVGRMAGQFAKPRSADTENVNGVELPSYRGDNINADLPTLEARIPDPDRMVRAYSQAAATLNLLRAFATGGFAAMQRVTHWNLDFAADSEQGDWYRELAHRVDEALGFMAACGLTLDHPVMTSTQFWTSHECLLLPYEQALTREDSTSGLWYDCSAHMLWIGERTRQLDGAHIEFLRGVANPLGVKVSDKMKPEDLVTLCNILNPENKPGRLTVIVRMGATKLREKFPALVRAIRQAGCIVTWVIDPMHGNTVKAPSGLKTRPFDAILDEVKAFFDVHEQEGTHAGGVHLEMTGQDVTECVGGGNNLTYDDLSSRYHTHCDPRLNASQALELSFIIAERLRRRRLAGSGNTFLQSITSQLGTRF</sequence>
<gene>
    <name evidence="9" type="primary">LOC112286874</name>
</gene>
<evidence type="ECO:0000313" key="9">
    <source>
        <dbReference type="EnsemblPlants" id="Pp3c1_6640V3.4"/>
    </source>
</evidence>
<dbReference type="Gene3D" id="3.20.20.70">
    <property type="entry name" value="Aldolase class I"/>
    <property type="match status" value="1"/>
</dbReference>
<evidence type="ECO:0000256" key="8">
    <source>
        <dbReference type="RuleBase" id="RU363071"/>
    </source>
</evidence>
<organism evidence="9 10">
    <name type="scientific">Physcomitrium patens</name>
    <name type="common">Spreading-leaved earth moss</name>
    <name type="synonym">Physcomitrella patens</name>
    <dbReference type="NCBI Taxonomy" id="3218"/>
    <lineage>
        <taxon>Eukaryota</taxon>
        <taxon>Viridiplantae</taxon>
        <taxon>Streptophyta</taxon>
        <taxon>Embryophyta</taxon>
        <taxon>Bryophyta</taxon>
        <taxon>Bryophytina</taxon>
        <taxon>Bryopsida</taxon>
        <taxon>Funariidae</taxon>
        <taxon>Funariales</taxon>
        <taxon>Funariaceae</taxon>
        <taxon>Physcomitrium</taxon>
    </lineage>
</organism>
<dbReference type="SUPFAM" id="SSF51569">
    <property type="entry name" value="Aldolase"/>
    <property type="match status" value="1"/>
</dbReference>
<dbReference type="EMBL" id="ABEU02000001">
    <property type="status" value="NOT_ANNOTATED_CDS"/>
    <property type="molecule type" value="Genomic_DNA"/>
</dbReference>
<dbReference type="InterPro" id="IPR013785">
    <property type="entry name" value="Aldolase_TIM"/>
</dbReference>
<evidence type="ECO:0000256" key="2">
    <source>
        <dbReference type="ARBA" id="ARBA00008911"/>
    </source>
</evidence>
<comment type="cofactor">
    <cofactor evidence="7">
        <name>Mn(2+)</name>
        <dbReference type="ChEBI" id="CHEBI:29035"/>
    </cofactor>
    <cofactor evidence="7">
        <name>Co(2+)</name>
        <dbReference type="ChEBI" id="CHEBI:48828"/>
    </cofactor>
    <cofactor evidence="7">
        <name>Cd(2+)</name>
        <dbReference type="ChEBI" id="CHEBI:48775"/>
    </cofactor>
    <text evidence="7">Binds 1 divalent cation per subunit. The enzyme is active with manganese, cobalt or cadmium ions.</text>
</comment>
<dbReference type="Pfam" id="PF01474">
    <property type="entry name" value="DAHP_synth_2"/>
    <property type="match status" value="1"/>
</dbReference>
<evidence type="ECO:0000256" key="3">
    <source>
        <dbReference type="ARBA" id="ARBA00022605"/>
    </source>
</evidence>
<comment type="similarity">
    <text evidence="2 8">Belongs to the class-II DAHP synthase family.</text>
</comment>
<dbReference type="EnsemblPlants" id="Pp3c1_6640V3.4">
    <property type="protein sequence ID" value="Pp3c1_6640V3.4"/>
    <property type="gene ID" value="Pp3c1_6640"/>
</dbReference>
<feature type="binding site" evidence="7">
    <location>
        <position position="501"/>
    </location>
    <ligand>
        <name>Mn(2+)</name>
        <dbReference type="ChEBI" id="CHEBI:29035"/>
    </ligand>
</feature>
<feature type="binding site" evidence="7">
    <location>
        <position position="256"/>
    </location>
    <ligand>
        <name>phosphoenolpyruvate</name>
        <dbReference type="ChEBI" id="CHEBI:58702"/>
    </ligand>
</feature>
<evidence type="ECO:0000256" key="7">
    <source>
        <dbReference type="PIRSR" id="PIRSR602480-1"/>
    </source>
</evidence>
<evidence type="ECO:0000256" key="4">
    <source>
        <dbReference type="ARBA" id="ARBA00022679"/>
    </source>
</evidence>
<reference evidence="9 10" key="1">
    <citation type="journal article" date="2008" name="Science">
        <title>The Physcomitrella genome reveals evolutionary insights into the conquest of land by plants.</title>
        <authorList>
            <person name="Rensing S."/>
            <person name="Lang D."/>
            <person name="Zimmer A."/>
            <person name="Terry A."/>
            <person name="Salamov A."/>
            <person name="Shapiro H."/>
            <person name="Nishiyama T."/>
            <person name="Perroud P.-F."/>
            <person name="Lindquist E."/>
            <person name="Kamisugi Y."/>
            <person name="Tanahashi T."/>
            <person name="Sakakibara K."/>
            <person name="Fujita T."/>
            <person name="Oishi K."/>
            <person name="Shin-I T."/>
            <person name="Kuroki Y."/>
            <person name="Toyoda A."/>
            <person name="Suzuki Y."/>
            <person name="Hashimoto A."/>
            <person name="Yamaguchi K."/>
            <person name="Sugano A."/>
            <person name="Kohara Y."/>
            <person name="Fujiyama A."/>
            <person name="Anterola A."/>
            <person name="Aoki S."/>
            <person name="Ashton N."/>
            <person name="Barbazuk W.B."/>
            <person name="Barker E."/>
            <person name="Bennetzen J."/>
            <person name="Bezanilla M."/>
            <person name="Blankenship R."/>
            <person name="Cho S.H."/>
            <person name="Dutcher S."/>
            <person name="Estelle M."/>
            <person name="Fawcett J.A."/>
            <person name="Gundlach H."/>
            <person name="Hanada K."/>
            <person name="Heyl A."/>
            <person name="Hicks K.A."/>
            <person name="Hugh J."/>
            <person name="Lohr M."/>
            <person name="Mayer K."/>
            <person name="Melkozernov A."/>
            <person name="Murata T."/>
            <person name="Nelson D."/>
            <person name="Pils B."/>
            <person name="Prigge M."/>
            <person name="Reiss B."/>
            <person name="Renner T."/>
            <person name="Rombauts S."/>
            <person name="Rushton P."/>
            <person name="Sanderfoot A."/>
            <person name="Schween G."/>
            <person name="Shiu S.-H."/>
            <person name="Stueber K."/>
            <person name="Theodoulou F.L."/>
            <person name="Tu H."/>
            <person name="Van de Peer Y."/>
            <person name="Verrier P.J."/>
            <person name="Waters E."/>
            <person name="Wood A."/>
            <person name="Yang L."/>
            <person name="Cove D."/>
            <person name="Cuming A."/>
            <person name="Hasebe M."/>
            <person name="Lucas S."/>
            <person name="Mishler D.B."/>
            <person name="Reski R."/>
            <person name="Grigoriev I."/>
            <person name="Quatrano R.S."/>
            <person name="Boore J.L."/>
        </authorList>
    </citation>
    <scope>NUCLEOTIDE SEQUENCE [LARGE SCALE GENOMIC DNA]</scope>
    <source>
        <strain evidence="9 10">cv. Gransden 2004</strain>
    </source>
</reference>
<dbReference type="EC" id="2.5.1.54" evidence="8"/>
<feature type="binding site" evidence="7">
    <location>
        <position position="543"/>
    </location>
    <ligand>
        <name>Mn(2+)</name>
        <dbReference type="ChEBI" id="CHEBI:29035"/>
    </ligand>
</feature>
<evidence type="ECO:0000256" key="1">
    <source>
        <dbReference type="ARBA" id="ARBA00004688"/>
    </source>
</evidence>
<keyword evidence="7" id="KW-0170">Cobalt</keyword>
<keyword evidence="5 8" id="KW-0057">Aromatic amino acid biosynthesis</keyword>
<dbReference type="NCBIfam" id="TIGR01358">
    <property type="entry name" value="DAHP_synth_II"/>
    <property type="match status" value="1"/>
</dbReference>
<reference evidence="9 10" key="2">
    <citation type="journal article" date="2018" name="Plant J.">
        <title>The Physcomitrella patens chromosome-scale assembly reveals moss genome structure and evolution.</title>
        <authorList>
            <person name="Lang D."/>
            <person name="Ullrich K.K."/>
            <person name="Murat F."/>
            <person name="Fuchs J."/>
            <person name="Jenkins J."/>
            <person name="Haas F.B."/>
            <person name="Piednoel M."/>
            <person name="Gundlach H."/>
            <person name="Van Bel M."/>
            <person name="Meyberg R."/>
            <person name="Vives C."/>
            <person name="Morata J."/>
            <person name="Symeonidi A."/>
            <person name="Hiss M."/>
            <person name="Muchero W."/>
            <person name="Kamisugi Y."/>
            <person name="Saleh O."/>
            <person name="Blanc G."/>
            <person name="Decker E.L."/>
            <person name="van Gessel N."/>
            <person name="Grimwood J."/>
            <person name="Hayes R.D."/>
            <person name="Graham S.W."/>
            <person name="Gunter L.E."/>
            <person name="McDaniel S.F."/>
            <person name="Hoernstein S.N.W."/>
            <person name="Larsson A."/>
            <person name="Li F.W."/>
            <person name="Perroud P.F."/>
            <person name="Phillips J."/>
            <person name="Ranjan P."/>
            <person name="Rokshar D.S."/>
            <person name="Rothfels C.J."/>
            <person name="Schneider L."/>
            <person name="Shu S."/>
            <person name="Stevenson D.W."/>
            <person name="Thummler F."/>
            <person name="Tillich M."/>
            <person name="Villarreal Aguilar J.C."/>
            <person name="Widiez T."/>
            <person name="Wong G.K."/>
            <person name="Wymore A."/>
            <person name="Zhang Y."/>
            <person name="Zimmer A.D."/>
            <person name="Quatrano R.S."/>
            <person name="Mayer K.F.X."/>
            <person name="Goodstein D."/>
            <person name="Casacuberta J.M."/>
            <person name="Vandepoele K."/>
            <person name="Reski R."/>
            <person name="Cuming A.C."/>
            <person name="Tuskan G.A."/>
            <person name="Maumus F."/>
            <person name="Salse J."/>
            <person name="Schmutz J."/>
            <person name="Rensing S.A."/>
        </authorList>
    </citation>
    <scope>NUCLEOTIDE SEQUENCE [LARGE SCALE GENOMIC DNA]</scope>
    <source>
        <strain evidence="9 10">cv. Gransden 2004</strain>
    </source>
</reference>
<dbReference type="AlphaFoldDB" id="A0A7I4C359"/>
<keyword evidence="10" id="KW-1185">Reference proteome</keyword>
<dbReference type="GO" id="GO:0009073">
    <property type="term" value="P:aromatic amino acid family biosynthetic process"/>
    <property type="evidence" value="ECO:0007669"/>
    <property type="project" value="UniProtKB-KW"/>
</dbReference>
<dbReference type="InterPro" id="IPR002480">
    <property type="entry name" value="DAHP_synth_2"/>
</dbReference>
<dbReference type="GO" id="GO:0009507">
    <property type="term" value="C:chloroplast"/>
    <property type="evidence" value="ECO:0000318"/>
    <property type="project" value="GO_Central"/>
</dbReference>
<dbReference type="PANTHER" id="PTHR21337:SF0">
    <property type="entry name" value="PHOSPHO-2-DEHYDRO-3-DEOXYHEPTONATE ALDOLASE"/>
    <property type="match status" value="1"/>
</dbReference>
<accession>A0A7I4C359</accession>
<dbReference type="GO" id="GO:0003849">
    <property type="term" value="F:3-deoxy-7-phosphoheptulonate synthase activity"/>
    <property type="evidence" value="ECO:0000318"/>
    <property type="project" value="GO_Central"/>
</dbReference>
<evidence type="ECO:0000256" key="5">
    <source>
        <dbReference type="ARBA" id="ARBA00023141"/>
    </source>
</evidence>
<keyword evidence="7" id="KW-0104">Cadmium</keyword>
<dbReference type="InParanoid" id="A0A7I4C359"/>
<dbReference type="GO" id="GO:0009423">
    <property type="term" value="P:chorismate biosynthetic process"/>
    <property type="evidence" value="ECO:0000318"/>
    <property type="project" value="GO_Central"/>
</dbReference>
<feature type="binding site" evidence="7">
    <location>
        <begin position="415"/>
        <end position="416"/>
    </location>
    <ligand>
        <name>phosphoenolpyruvate</name>
        <dbReference type="ChEBI" id="CHEBI:58702"/>
    </ligand>
</feature>
<evidence type="ECO:0000313" key="10">
    <source>
        <dbReference type="Proteomes" id="UP000006727"/>
    </source>
</evidence>
<dbReference type="Proteomes" id="UP000006727">
    <property type="component" value="Chromosome 1"/>
</dbReference>
<feature type="binding site" evidence="7">
    <location>
        <position position="469"/>
    </location>
    <ligand>
        <name>phosphoenolpyruvate</name>
        <dbReference type="ChEBI" id="CHEBI:58702"/>
    </ligand>
</feature>
<evidence type="ECO:0000256" key="6">
    <source>
        <dbReference type="ARBA" id="ARBA00047508"/>
    </source>
</evidence>
<protein>
    <recommendedName>
        <fullName evidence="8">Phospho-2-dehydro-3-deoxyheptonate aldolase</fullName>
        <ecNumber evidence="8">2.5.1.54</ecNumber>
    </recommendedName>
</protein>
<keyword evidence="3 8" id="KW-0028">Amino-acid biosynthesis</keyword>
<keyword evidence="4 8" id="KW-0808">Transferase</keyword>
<feature type="binding site" evidence="7">
    <location>
        <position position="438"/>
    </location>
    <ligand>
        <name>phosphoenolpyruvate</name>
        <dbReference type="ChEBI" id="CHEBI:58702"/>
    </ligand>
</feature>
<dbReference type="FunCoup" id="A0A7I4C359">
    <property type="interactions" value="2602"/>
</dbReference>
<comment type="catalytic activity">
    <reaction evidence="6 8">
        <text>D-erythrose 4-phosphate + phosphoenolpyruvate + H2O = 7-phospho-2-dehydro-3-deoxy-D-arabino-heptonate + phosphate</text>
        <dbReference type="Rhea" id="RHEA:14717"/>
        <dbReference type="ChEBI" id="CHEBI:15377"/>
        <dbReference type="ChEBI" id="CHEBI:16897"/>
        <dbReference type="ChEBI" id="CHEBI:43474"/>
        <dbReference type="ChEBI" id="CHEBI:58394"/>
        <dbReference type="ChEBI" id="CHEBI:58702"/>
        <dbReference type="EC" id="2.5.1.54"/>
    </reaction>
</comment>
<dbReference type="Gramene" id="Pp3c1_6640V3.4">
    <property type="protein sequence ID" value="Pp3c1_6640V3.4"/>
    <property type="gene ID" value="Pp3c1_6640"/>
</dbReference>